<reference evidence="2" key="1">
    <citation type="submission" date="2021-03" db="EMBL/GenBank/DDBJ databases">
        <authorList>
            <person name="Li Z."/>
            <person name="Yang C."/>
        </authorList>
    </citation>
    <scope>NUCLEOTIDE SEQUENCE</scope>
    <source>
        <strain evidence="2">Dzin_1.0</strain>
        <tissue evidence="2">Leaf</tissue>
    </source>
</reference>
<sequence length="371" mass="41484">MAEWGRGSSRRSYRGSTRPPKYSRPPSHHGSQDANIPFWEKKFLTSVCSMAWSQLSYAKDSLYLYKNIQEWNDSAGLEAFQNAKSRYWAKINNLPCDVPLPDPDMYIDEVDYDVVIDPELVADLYKEPELPLDESGSDGSFIPMNLPITPTGWGDAEDQVPTTGFTSLHQSANSDVPIVNKIIPTGWGDAEDQVPTTGLTALHQSANSDVPIENKITPTGWGDAENDSGWDVSGKSSNAWTSGSWDVPGDTGSKWNTGDGWGDAFVKNSIWQNERCNFWNNEVSRKYGGNKDGGSFGLRKTTSRFKPDHHPTNNNWRNYRGKQNRIDHNEQTVYAGRPTTQQWKPINSCGPVNNQASDDKGAAWQWKRSIS</sequence>
<name>A0A9D5CXM8_9LILI</name>
<protein>
    <submittedName>
        <fullName evidence="2">Uncharacterized protein</fullName>
    </submittedName>
</protein>
<feature type="compositionally biased region" description="Polar residues" evidence="1">
    <location>
        <begin position="234"/>
        <end position="244"/>
    </location>
</feature>
<dbReference type="AlphaFoldDB" id="A0A9D5CXM8"/>
<comment type="caution">
    <text evidence="2">The sequence shown here is derived from an EMBL/GenBank/DDBJ whole genome shotgun (WGS) entry which is preliminary data.</text>
</comment>
<feature type="region of interest" description="Disordered" evidence="1">
    <location>
        <begin position="346"/>
        <end position="371"/>
    </location>
</feature>
<feature type="region of interest" description="Disordered" evidence="1">
    <location>
        <begin position="294"/>
        <end position="320"/>
    </location>
</feature>
<dbReference type="PANTHER" id="PTHR34567">
    <property type="entry name" value="FK506-BINDING-LIKE PROTEIN"/>
    <property type="match status" value="1"/>
</dbReference>
<feature type="region of interest" description="Disordered" evidence="1">
    <location>
        <begin position="218"/>
        <end position="258"/>
    </location>
</feature>
<accession>A0A9D5CXM8</accession>
<feature type="region of interest" description="Disordered" evidence="1">
    <location>
        <begin position="1"/>
        <end position="33"/>
    </location>
</feature>
<feature type="compositionally biased region" description="Polar residues" evidence="1">
    <location>
        <begin position="346"/>
        <end position="356"/>
    </location>
</feature>
<dbReference type="Proteomes" id="UP001085076">
    <property type="component" value="Miscellaneous, Linkage group lg02"/>
</dbReference>
<dbReference type="EMBL" id="JAGGNH010000002">
    <property type="protein sequence ID" value="KAJ0980887.1"/>
    <property type="molecule type" value="Genomic_DNA"/>
</dbReference>
<evidence type="ECO:0000313" key="2">
    <source>
        <dbReference type="EMBL" id="KAJ0980887.1"/>
    </source>
</evidence>
<gene>
    <name evidence="2" type="ORF">J5N97_009142</name>
</gene>
<reference evidence="2" key="2">
    <citation type="journal article" date="2022" name="Hortic Res">
        <title>The genome of Dioscorea zingiberensis sheds light on the biosynthesis, origin and evolution of the medicinally important diosgenin saponins.</title>
        <authorList>
            <person name="Li Y."/>
            <person name="Tan C."/>
            <person name="Li Z."/>
            <person name="Guo J."/>
            <person name="Li S."/>
            <person name="Chen X."/>
            <person name="Wang C."/>
            <person name="Dai X."/>
            <person name="Yang H."/>
            <person name="Song W."/>
            <person name="Hou L."/>
            <person name="Xu J."/>
            <person name="Tong Z."/>
            <person name="Xu A."/>
            <person name="Yuan X."/>
            <person name="Wang W."/>
            <person name="Yang Q."/>
            <person name="Chen L."/>
            <person name="Sun Z."/>
            <person name="Wang K."/>
            <person name="Pan B."/>
            <person name="Chen J."/>
            <person name="Bao Y."/>
            <person name="Liu F."/>
            <person name="Qi X."/>
            <person name="Gang D.R."/>
            <person name="Wen J."/>
            <person name="Li J."/>
        </authorList>
    </citation>
    <scope>NUCLEOTIDE SEQUENCE</scope>
    <source>
        <strain evidence="2">Dzin_1.0</strain>
    </source>
</reference>
<evidence type="ECO:0000256" key="1">
    <source>
        <dbReference type="SAM" id="MobiDB-lite"/>
    </source>
</evidence>
<dbReference type="PANTHER" id="PTHR34567:SF3">
    <property type="entry name" value="FK506-BINDING-LIKE PROTEIN"/>
    <property type="match status" value="1"/>
</dbReference>
<dbReference type="OrthoDB" id="1899291at2759"/>
<keyword evidence="3" id="KW-1185">Reference proteome</keyword>
<evidence type="ECO:0000313" key="3">
    <source>
        <dbReference type="Proteomes" id="UP001085076"/>
    </source>
</evidence>
<proteinExistence type="predicted"/>
<organism evidence="2 3">
    <name type="scientific">Dioscorea zingiberensis</name>
    <dbReference type="NCBI Taxonomy" id="325984"/>
    <lineage>
        <taxon>Eukaryota</taxon>
        <taxon>Viridiplantae</taxon>
        <taxon>Streptophyta</taxon>
        <taxon>Embryophyta</taxon>
        <taxon>Tracheophyta</taxon>
        <taxon>Spermatophyta</taxon>
        <taxon>Magnoliopsida</taxon>
        <taxon>Liliopsida</taxon>
        <taxon>Dioscoreales</taxon>
        <taxon>Dioscoreaceae</taxon>
        <taxon>Dioscorea</taxon>
    </lineage>
</organism>